<dbReference type="GO" id="GO:0003677">
    <property type="term" value="F:DNA binding"/>
    <property type="evidence" value="ECO:0007669"/>
    <property type="project" value="InterPro"/>
</dbReference>
<dbReference type="GO" id="GO:0009036">
    <property type="term" value="F:type II site-specific deoxyribonuclease activity"/>
    <property type="evidence" value="ECO:0007669"/>
    <property type="project" value="InterPro"/>
</dbReference>
<dbReference type="GO" id="GO:0009307">
    <property type="term" value="P:DNA restriction-modification system"/>
    <property type="evidence" value="ECO:0007669"/>
    <property type="project" value="InterPro"/>
</dbReference>
<accession>A5YSB6</accession>
<name>A5YSB6_9EURY</name>
<dbReference type="Pfam" id="PF04556">
    <property type="entry name" value="DpnII"/>
    <property type="match status" value="1"/>
</dbReference>
<sequence length="323" mass="37357">MVLPFNTNLNDYYEHLTFLIGMPIRKHRPPTAEFITEFQETIVPSAIPSADFIDFGRIEDQIQNYEPQIEAALELQDVSEEQFVEGITDALMQADDTRKWIDFYFELLGERGNKYSATEGLWKFYDSQRAIDSGDREEARSMADILQEIGLQYIVNRADIRDHYRGMLVGMESHKRKNRQGTCFENLVSQKVERIKDNLSQNGYDVSMDDEYKTEYNDDSGQNKVVDFALFEGGDLQVVFEANAYKTGGSKPSEIRRSYNYVAQRMNDDGIAFVWITDGQGWAKSLENVLREAYDDITDLYNLHQAERQLPADVERFFETGEV</sequence>
<evidence type="ECO:0000259" key="1">
    <source>
        <dbReference type="Pfam" id="PF04556"/>
    </source>
</evidence>
<dbReference type="AlphaFoldDB" id="A5YSB6"/>
<dbReference type="InterPro" id="IPR007637">
    <property type="entry name" value="Restrct_endonuc_II_DpnII-like"/>
</dbReference>
<dbReference type="REBASE" id="21253">
    <property type="entry name" value="UhaSSORF16P"/>
</dbReference>
<organism evidence="2">
    <name type="scientific">uncultured haloarchaeon</name>
    <dbReference type="NCBI Taxonomy" id="160804"/>
    <lineage>
        <taxon>Archaea</taxon>
        <taxon>Methanobacteriati</taxon>
        <taxon>Methanobacteriota</taxon>
        <taxon>Stenosarchaea group</taxon>
        <taxon>Halobacteria</taxon>
        <taxon>Halobacteriales</taxon>
        <taxon>Halobacteriaceae</taxon>
        <taxon>environmental samples</taxon>
    </lineage>
</organism>
<proteinExistence type="predicted"/>
<evidence type="ECO:0000313" key="2">
    <source>
        <dbReference type="EMBL" id="ABQ75873.1"/>
    </source>
</evidence>
<dbReference type="EMBL" id="EF583987">
    <property type="protein sequence ID" value="ABQ75873.1"/>
    <property type="molecule type" value="Genomic_DNA"/>
</dbReference>
<protein>
    <recommendedName>
        <fullName evidence="1">Restriction endonuclease type II DpnII-like domain-containing protein</fullName>
    </recommendedName>
</protein>
<feature type="domain" description="Restriction endonuclease type II DpnII-like" evidence="1">
    <location>
        <begin position="47"/>
        <end position="308"/>
    </location>
</feature>
<reference evidence="2" key="1">
    <citation type="journal article" date="2007" name="ISME J.">
        <title>Genomic plasticity in prokaryotes: the case of the square haloarchaeon.</title>
        <authorList>
            <person name="Cuadros-Orellana S."/>
            <person name="Martin-Cuadrado A.B."/>
            <person name="Legault B."/>
            <person name="D'Auria G."/>
            <person name="Zhaxybayeva O."/>
            <person name="Papke R.T."/>
            <person name="Rodriguez-Valera F."/>
        </authorList>
    </citation>
    <scope>NUCLEOTIDE SEQUENCE</scope>
</reference>